<dbReference type="Proteomes" id="UP000325780">
    <property type="component" value="Unassembled WGS sequence"/>
</dbReference>
<keyword evidence="3" id="KW-1185">Reference proteome</keyword>
<dbReference type="Gene3D" id="3.30.70.330">
    <property type="match status" value="1"/>
</dbReference>
<protein>
    <recommendedName>
        <fullName evidence="4">RRM domain-containing protein</fullName>
    </recommendedName>
</protein>
<accession>A0A5N6TUQ5</accession>
<evidence type="ECO:0000256" key="1">
    <source>
        <dbReference type="SAM" id="MobiDB-lite"/>
    </source>
</evidence>
<dbReference type="InterPro" id="IPR012677">
    <property type="entry name" value="Nucleotide-bd_a/b_plait_sf"/>
</dbReference>
<evidence type="ECO:0000313" key="2">
    <source>
        <dbReference type="EMBL" id="KAE8150014.1"/>
    </source>
</evidence>
<dbReference type="GO" id="GO:0003676">
    <property type="term" value="F:nucleic acid binding"/>
    <property type="evidence" value="ECO:0007669"/>
    <property type="project" value="InterPro"/>
</dbReference>
<evidence type="ECO:0008006" key="4">
    <source>
        <dbReference type="Google" id="ProtNLM"/>
    </source>
</evidence>
<feature type="region of interest" description="Disordered" evidence="1">
    <location>
        <begin position="1"/>
        <end position="56"/>
    </location>
</feature>
<gene>
    <name evidence="2" type="ORF">BDV25DRAFT_140208</name>
</gene>
<dbReference type="SUPFAM" id="SSF54928">
    <property type="entry name" value="RNA-binding domain, RBD"/>
    <property type="match status" value="1"/>
</dbReference>
<organism evidence="2 3">
    <name type="scientific">Aspergillus avenaceus</name>
    <dbReference type="NCBI Taxonomy" id="36643"/>
    <lineage>
        <taxon>Eukaryota</taxon>
        <taxon>Fungi</taxon>
        <taxon>Dikarya</taxon>
        <taxon>Ascomycota</taxon>
        <taxon>Pezizomycotina</taxon>
        <taxon>Eurotiomycetes</taxon>
        <taxon>Eurotiomycetidae</taxon>
        <taxon>Eurotiales</taxon>
        <taxon>Aspergillaceae</taxon>
        <taxon>Aspergillus</taxon>
        <taxon>Aspergillus subgen. Circumdati</taxon>
    </lineage>
</organism>
<dbReference type="InterPro" id="IPR035979">
    <property type="entry name" value="RBD_domain_sf"/>
</dbReference>
<reference evidence="2 3" key="1">
    <citation type="submission" date="2019-04" db="EMBL/GenBank/DDBJ databases">
        <title>Friends and foes A comparative genomics study of 23 Aspergillus species from section Flavi.</title>
        <authorList>
            <consortium name="DOE Joint Genome Institute"/>
            <person name="Kjaerbolling I."/>
            <person name="Vesth T."/>
            <person name="Frisvad J.C."/>
            <person name="Nybo J.L."/>
            <person name="Theobald S."/>
            <person name="Kildgaard S."/>
            <person name="Isbrandt T."/>
            <person name="Kuo A."/>
            <person name="Sato A."/>
            <person name="Lyhne E.K."/>
            <person name="Kogle M.E."/>
            <person name="Wiebenga A."/>
            <person name="Kun R.S."/>
            <person name="Lubbers R.J."/>
            <person name="Makela M.R."/>
            <person name="Barry K."/>
            <person name="Chovatia M."/>
            <person name="Clum A."/>
            <person name="Daum C."/>
            <person name="Haridas S."/>
            <person name="He G."/>
            <person name="LaButti K."/>
            <person name="Lipzen A."/>
            <person name="Mondo S."/>
            <person name="Riley R."/>
            <person name="Salamov A."/>
            <person name="Simmons B.A."/>
            <person name="Magnuson J.K."/>
            <person name="Henrissat B."/>
            <person name="Mortensen U.H."/>
            <person name="Larsen T.O."/>
            <person name="Devries R.P."/>
            <person name="Grigoriev I.V."/>
            <person name="Machida M."/>
            <person name="Baker S.E."/>
            <person name="Andersen M.R."/>
        </authorList>
    </citation>
    <scope>NUCLEOTIDE SEQUENCE [LARGE SCALE GENOMIC DNA]</scope>
    <source>
        <strain evidence="2 3">IBT 18842</strain>
    </source>
</reference>
<dbReference type="AlphaFoldDB" id="A0A5N6TUQ5"/>
<sequence length="569" mass="64727">MDIRGPNDPFAGRGLLGTTQSRMPQTSAFEDPFFSPDSTPTPAPRTLHGQRPRSHNTQLHAPVARVPPPWEHLNAPDPVIEGPPTPVQIQREMTFDRVALTEEMPIGSNIQIRQPPKWGVIRISNEIPYAITKQEIIQFVGREARLIPVEKGCAIHIIMERSTAKTMDCFVEFETVANADQVVKKINRVAETGRPPRLGNRQVDVVLSNQDDLLKEMFPRAKCISWRDGVPVELPNTDRYSTGFNGFFTSEEIFCAIRHTEVPHRSPFSVKCPQRAFESTISTLYKFPWYATAMYTVDNRNQLFEMTNRQIMALVARMKKSNTVGLDQRLLKNLLYAGLNCPAFNERQKYTLCTNTEEVNEISKFPIIGKWFPFDTLVKMPRFDMNTFLFYADLISRGEVLEHKLPELENKFPLERTDLRSPFGRIWFEWPVHVARTLTWNHAVSLEMSLLGHLVLTGWVDKDNCLRAAGIPVMPAFPRGHAPRHSLNLPAEPAMPSLVYRPSSRIDVYATPARRPNAPAIYTSPEPTIDEKAWNESQYLYPTNKAKEGFPGHRNTKSSPDNFIKAPGN</sequence>
<evidence type="ECO:0000313" key="3">
    <source>
        <dbReference type="Proteomes" id="UP000325780"/>
    </source>
</evidence>
<dbReference type="EMBL" id="ML742105">
    <property type="protein sequence ID" value="KAE8150014.1"/>
    <property type="molecule type" value="Genomic_DNA"/>
</dbReference>
<feature type="compositionally biased region" description="Polar residues" evidence="1">
    <location>
        <begin position="17"/>
        <end position="28"/>
    </location>
</feature>
<feature type="region of interest" description="Disordered" evidence="1">
    <location>
        <begin position="65"/>
        <end position="84"/>
    </location>
</feature>
<proteinExistence type="predicted"/>
<dbReference type="OrthoDB" id="336240at2759"/>
<feature type="region of interest" description="Disordered" evidence="1">
    <location>
        <begin position="545"/>
        <end position="569"/>
    </location>
</feature>
<name>A0A5N6TUQ5_ASPAV</name>